<reference evidence="3 4" key="1">
    <citation type="submission" date="2019-07" db="EMBL/GenBank/DDBJ databases">
        <authorList>
            <person name="Kim J.K."/>
            <person name="Cheong H.-M."/>
            <person name="Choi Y."/>
            <person name="Hwang K.J."/>
            <person name="Lee S."/>
            <person name="Choi C."/>
        </authorList>
    </citation>
    <scope>NUCLEOTIDE SEQUENCE [LARGE SCALE GENOMIC DNA]</scope>
    <source>
        <strain evidence="3 4">KS 22</strain>
    </source>
</reference>
<dbReference type="Pfam" id="PF00534">
    <property type="entry name" value="Glycos_transf_1"/>
    <property type="match status" value="1"/>
</dbReference>
<dbReference type="Gene3D" id="3.40.50.2000">
    <property type="entry name" value="Glycogen Phosphorylase B"/>
    <property type="match status" value="3"/>
</dbReference>
<dbReference type="PANTHER" id="PTHR12526">
    <property type="entry name" value="GLYCOSYLTRANSFERASE"/>
    <property type="match status" value="1"/>
</dbReference>
<dbReference type="KEGG" id="cchl:FPL14_12650"/>
<accession>A0A7G5BYB0</accession>
<dbReference type="RefSeq" id="WP_182303324.1">
    <property type="nucleotide sequence ID" value="NZ_CP041969.1"/>
</dbReference>
<evidence type="ECO:0000256" key="1">
    <source>
        <dbReference type="SAM" id="Coils"/>
    </source>
</evidence>
<evidence type="ECO:0000259" key="2">
    <source>
        <dbReference type="Pfam" id="PF00534"/>
    </source>
</evidence>
<dbReference type="EMBL" id="CP041969">
    <property type="protein sequence ID" value="QMV41944.1"/>
    <property type="molecule type" value="Genomic_DNA"/>
</dbReference>
<evidence type="ECO:0000313" key="3">
    <source>
        <dbReference type="EMBL" id="QMV41944.1"/>
    </source>
</evidence>
<dbReference type="GO" id="GO:0016757">
    <property type="term" value="F:glycosyltransferase activity"/>
    <property type="evidence" value="ECO:0007669"/>
    <property type="project" value="InterPro"/>
</dbReference>
<proteinExistence type="predicted"/>
<keyword evidence="4" id="KW-1185">Reference proteome</keyword>
<name>A0A7G5BYB0_9BACL</name>
<feature type="domain" description="Glycosyl transferase family 1" evidence="2">
    <location>
        <begin position="645"/>
        <end position="810"/>
    </location>
</feature>
<gene>
    <name evidence="3" type="ORF">FPL14_12650</name>
</gene>
<sequence length="912" mass="104930">MLNRLTVPHAKTAVRRESEALENALRQIDHLIEDQLGAAEGYKQRIEELRIEENAHEATMLRLREEIAKQESKLAEADLLFYPNYENLLQYYKQFVEGPLTEEAKQIVELMRVGDFRGIIVYPDALHWESLQRPQQLMIEFARKDYLCFFCDSGDQFELKKIEKGLFVVSKQEHLLQALQTSHVLVLNSYLIQNAWIDNLPHKSLWYDVLDRVDNFDQYDRHMLAKHYQVLHEADIVTYSAKQLMEYVEDRNDAIYLPCAARSDEFRYESNSIPTVPRDLEPILKKNKKIIGYFGAIDEGFDIKLVSGLASGSEVEIVLVGHCSISRESFLDNVYLLEPESNSRLKEYIAYFDALLIPFITNPVTNADSIVKLFEYCAIGKPILAAPSAEVVPFAGPGITFVDPGDSFRPTASFWEVTTQAKTHLQSIARNHQWSNRADEIEKELESRPFYLKVLANRSIDPHVSVFTATFFDFDGTNYYTGGAERYLVDLHEICRDLGLRLDIYQYGNYSWYRKYKDIDVYSLGHEELNMREFSMDNVVAFNRRYLYAAEGKSALNFYSAFFQAYPSAAHPSIGISHGVAWDNSACSHANGEQFWNHNERFIQGAEQVQKMVSVDTNTANWFQTVSYHASQRMETIPNYVDPNEFFPIPKRNDGKIRIVYPRRLYEARGLYITLAVADSILANYSQVEFHFVGKGFEEDVNQVKKAMKRWPDRIFCYHREPDDMHLVYKEADIVLIPTLYSEGTSLSCLEACATGNTVIATRVGGLTDIIIDRFNGLLISPNSKSLKEAIIECLDNPELSQRLGKNAYEVSKSFNKTYWKERWKGVIRDVLSSRSMGQRNAGSLRRDIEFCLGSNARQEDWMPVAVSCLKKGMAVFIRGDDSQKPESSFGRLQWVSKEAELYFQPEKICFD</sequence>
<dbReference type="Proteomes" id="UP000515679">
    <property type="component" value="Chromosome"/>
</dbReference>
<dbReference type="CDD" id="cd03801">
    <property type="entry name" value="GT4_PimA-like"/>
    <property type="match status" value="1"/>
</dbReference>
<dbReference type="InterPro" id="IPR001296">
    <property type="entry name" value="Glyco_trans_1"/>
</dbReference>
<keyword evidence="1" id="KW-0175">Coiled coil</keyword>
<evidence type="ECO:0000313" key="4">
    <source>
        <dbReference type="Proteomes" id="UP000515679"/>
    </source>
</evidence>
<dbReference type="AlphaFoldDB" id="A0A7G5BYB0"/>
<organism evidence="3 4">
    <name type="scientific">Cohnella cholangitidis</name>
    <dbReference type="NCBI Taxonomy" id="2598458"/>
    <lineage>
        <taxon>Bacteria</taxon>
        <taxon>Bacillati</taxon>
        <taxon>Bacillota</taxon>
        <taxon>Bacilli</taxon>
        <taxon>Bacillales</taxon>
        <taxon>Paenibacillaceae</taxon>
        <taxon>Cohnella</taxon>
    </lineage>
</organism>
<dbReference type="SUPFAM" id="SSF53756">
    <property type="entry name" value="UDP-Glycosyltransferase/glycogen phosphorylase"/>
    <property type="match status" value="1"/>
</dbReference>
<feature type="coiled-coil region" evidence="1">
    <location>
        <begin position="14"/>
        <end position="80"/>
    </location>
</feature>
<keyword evidence="3" id="KW-0808">Transferase</keyword>
<dbReference type="PANTHER" id="PTHR12526:SF630">
    <property type="entry name" value="GLYCOSYLTRANSFERASE"/>
    <property type="match status" value="1"/>
</dbReference>
<protein>
    <submittedName>
        <fullName evidence="3">Glycosyltransferase</fullName>
    </submittedName>
</protein>